<reference evidence="1" key="1">
    <citation type="submission" date="2013-12" db="EMBL/GenBank/DDBJ databases">
        <title>The Genome Sequence of Aphanomyces invadans NJM9701.</title>
        <authorList>
            <consortium name="The Broad Institute Genomics Platform"/>
            <person name="Russ C."/>
            <person name="Tyler B."/>
            <person name="van West P."/>
            <person name="Dieguez-Uribeondo J."/>
            <person name="Young S.K."/>
            <person name="Zeng Q."/>
            <person name="Gargeya S."/>
            <person name="Fitzgerald M."/>
            <person name="Abouelleil A."/>
            <person name="Alvarado L."/>
            <person name="Chapman S.B."/>
            <person name="Gainer-Dewar J."/>
            <person name="Goldberg J."/>
            <person name="Griggs A."/>
            <person name="Gujja S."/>
            <person name="Hansen M."/>
            <person name="Howarth C."/>
            <person name="Imamovic A."/>
            <person name="Ireland A."/>
            <person name="Larimer J."/>
            <person name="McCowan C."/>
            <person name="Murphy C."/>
            <person name="Pearson M."/>
            <person name="Poon T.W."/>
            <person name="Priest M."/>
            <person name="Roberts A."/>
            <person name="Saif S."/>
            <person name="Shea T."/>
            <person name="Sykes S."/>
            <person name="Wortman J."/>
            <person name="Nusbaum C."/>
            <person name="Birren B."/>
        </authorList>
    </citation>
    <scope>NUCLEOTIDE SEQUENCE [LARGE SCALE GENOMIC DNA]</scope>
    <source>
        <strain evidence="1">NJM9701</strain>
    </source>
</reference>
<accession>A0A024UHY3</accession>
<sequence length="268" mass="28546">MTTSASAATVDSNALAAECTDVYVPLCHPGISSTNAGLGQPTSPSFCSFPVALGRVPYHVSHVRARSSAFSSVVCNTIVYSELWQTSPSSPSAAQLTQWARESALSQGYEHQANDFVARYCLYAGTSSDDTCAGRPSVHFTYEQDVYWNQTATIPSGASVVMFAGGLDFQTPTRRVQCVGGDDIEDTDIATDIFGQANAYADDLDDSLALAATPTSVMPSWWVLGAVVASASLAAWLWQALGHRHVGRHEYAPVTLVHVVDSDRSVLS</sequence>
<evidence type="ECO:0000313" key="1">
    <source>
        <dbReference type="EMBL" id="ETW05815.1"/>
    </source>
</evidence>
<protein>
    <submittedName>
        <fullName evidence="1">Uncharacterized protein</fullName>
    </submittedName>
</protein>
<dbReference type="GeneID" id="20080544"/>
<organism evidence="1">
    <name type="scientific">Aphanomyces invadans</name>
    <dbReference type="NCBI Taxonomy" id="157072"/>
    <lineage>
        <taxon>Eukaryota</taxon>
        <taxon>Sar</taxon>
        <taxon>Stramenopiles</taxon>
        <taxon>Oomycota</taxon>
        <taxon>Saprolegniomycetes</taxon>
        <taxon>Saprolegniales</taxon>
        <taxon>Verrucalvaceae</taxon>
        <taxon>Aphanomyces</taxon>
    </lineage>
</organism>
<dbReference type="AlphaFoldDB" id="A0A024UHY3"/>
<dbReference type="VEuPathDB" id="FungiDB:H310_03494"/>
<name>A0A024UHY3_9STRA</name>
<dbReference type="EMBL" id="KI913956">
    <property type="protein sequence ID" value="ETW05815.1"/>
    <property type="molecule type" value="Genomic_DNA"/>
</dbReference>
<gene>
    <name evidence="1" type="ORF">H310_03494</name>
</gene>
<proteinExistence type="predicted"/>
<dbReference type="RefSeq" id="XP_008865592.1">
    <property type="nucleotide sequence ID" value="XM_008867370.1"/>
</dbReference>